<keyword evidence="10 11" id="KW-0472">Membrane</keyword>
<keyword evidence="3" id="KW-0444">Lipid biosynthesis</keyword>
<keyword evidence="7" id="KW-0448">Lipopolysaccharide biosynthesis</keyword>
<evidence type="ECO:0000259" key="12">
    <source>
        <dbReference type="Pfam" id="PF00892"/>
    </source>
</evidence>
<reference evidence="13 14" key="1">
    <citation type="submission" date="2022-03" db="EMBL/GenBank/DDBJ databases">
        <title>Ignatzschineria rhizosphaerae HR5S32.</title>
        <authorList>
            <person name="Sun J.Q."/>
            <person name="Feng J.Y."/>
        </authorList>
    </citation>
    <scope>NUCLEOTIDE SEQUENCE [LARGE SCALE GENOMIC DNA]</scope>
    <source>
        <strain evidence="13 14">HR5S32</strain>
    </source>
</reference>
<evidence type="ECO:0000256" key="8">
    <source>
        <dbReference type="ARBA" id="ARBA00022989"/>
    </source>
</evidence>
<evidence type="ECO:0000256" key="4">
    <source>
        <dbReference type="ARBA" id="ARBA00022519"/>
    </source>
</evidence>
<feature type="transmembrane region" description="Helical" evidence="11">
    <location>
        <begin position="231"/>
        <end position="253"/>
    </location>
</feature>
<feature type="transmembrane region" description="Helical" evidence="11">
    <location>
        <begin position="6"/>
        <end position="23"/>
    </location>
</feature>
<evidence type="ECO:0000256" key="1">
    <source>
        <dbReference type="ARBA" id="ARBA00004651"/>
    </source>
</evidence>
<evidence type="ECO:0000256" key="9">
    <source>
        <dbReference type="ARBA" id="ARBA00023098"/>
    </source>
</evidence>
<comment type="subcellular location">
    <subcellularLocation>
        <location evidence="1">Cell membrane</location>
        <topology evidence="1">Multi-pass membrane protein</topology>
    </subcellularLocation>
</comment>
<feature type="domain" description="EamA" evidence="12">
    <location>
        <begin position="141"/>
        <end position="275"/>
    </location>
</feature>
<dbReference type="InterPro" id="IPR000390">
    <property type="entry name" value="Small_drug/metabolite_transptr"/>
</dbReference>
<dbReference type="PANTHER" id="PTHR30561:SF9">
    <property type="entry name" value="4-AMINO-4-DEOXY-L-ARABINOSE-PHOSPHOUNDECAPRENOL FLIPPASE SUBUNIT ARNF-RELATED"/>
    <property type="match status" value="1"/>
</dbReference>
<dbReference type="Proteomes" id="UP000829542">
    <property type="component" value="Chromosome"/>
</dbReference>
<dbReference type="SUPFAM" id="SSF103481">
    <property type="entry name" value="Multidrug resistance efflux transporter EmrE"/>
    <property type="match status" value="2"/>
</dbReference>
<keyword evidence="9" id="KW-0443">Lipid metabolism</keyword>
<protein>
    <submittedName>
        <fullName evidence="13">DMT family transporter</fullName>
    </submittedName>
</protein>
<feature type="transmembrane region" description="Helical" evidence="11">
    <location>
        <begin position="205"/>
        <end position="225"/>
    </location>
</feature>
<feature type="domain" description="EamA" evidence="12">
    <location>
        <begin position="5"/>
        <end position="130"/>
    </location>
</feature>
<feature type="transmembrane region" description="Helical" evidence="11">
    <location>
        <begin position="30"/>
        <end position="52"/>
    </location>
</feature>
<dbReference type="Gene3D" id="1.10.3730.20">
    <property type="match status" value="2"/>
</dbReference>
<evidence type="ECO:0000313" key="14">
    <source>
        <dbReference type="Proteomes" id="UP000829542"/>
    </source>
</evidence>
<gene>
    <name evidence="13" type="ORF">MMG00_04770</name>
</gene>
<name>A0ABY3X2R5_9GAMM</name>
<feature type="transmembrane region" description="Helical" evidence="11">
    <location>
        <begin position="139"/>
        <end position="159"/>
    </location>
</feature>
<organism evidence="13 14">
    <name type="scientific">Ignatzschineria rhizosphaerae</name>
    <dbReference type="NCBI Taxonomy" id="2923279"/>
    <lineage>
        <taxon>Bacteria</taxon>
        <taxon>Pseudomonadati</taxon>
        <taxon>Pseudomonadota</taxon>
        <taxon>Gammaproteobacteria</taxon>
        <taxon>Cardiobacteriales</taxon>
        <taxon>Ignatzschineriaceae</taxon>
        <taxon>Ignatzschineria</taxon>
    </lineage>
</organism>
<keyword evidence="8 11" id="KW-1133">Transmembrane helix</keyword>
<evidence type="ECO:0000256" key="2">
    <source>
        <dbReference type="ARBA" id="ARBA00022475"/>
    </source>
</evidence>
<keyword evidence="2" id="KW-1003">Cell membrane</keyword>
<accession>A0ABY3X2R5</accession>
<proteinExistence type="predicted"/>
<dbReference type="EMBL" id="CP093379">
    <property type="protein sequence ID" value="UNM97166.1"/>
    <property type="molecule type" value="Genomic_DNA"/>
</dbReference>
<evidence type="ECO:0000256" key="6">
    <source>
        <dbReference type="ARBA" id="ARBA00022692"/>
    </source>
</evidence>
<keyword evidence="5" id="KW-0441">Lipid A biosynthesis</keyword>
<feature type="transmembrane region" description="Helical" evidence="11">
    <location>
        <begin position="114"/>
        <end position="132"/>
    </location>
</feature>
<feature type="transmembrane region" description="Helical" evidence="11">
    <location>
        <begin position="171"/>
        <end position="193"/>
    </location>
</feature>
<evidence type="ECO:0000256" key="3">
    <source>
        <dbReference type="ARBA" id="ARBA00022516"/>
    </source>
</evidence>
<evidence type="ECO:0000313" key="13">
    <source>
        <dbReference type="EMBL" id="UNM97166.1"/>
    </source>
</evidence>
<dbReference type="PANTHER" id="PTHR30561">
    <property type="entry name" value="SMR FAMILY PROTON-DEPENDENT DRUG EFFLUX TRANSPORTER SUGE"/>
    <property type="match status" value="1"/>
</dbReference>
<dbReference type="InterPro" id="IPR037185">
    <property type="entry name" value="EmrE-like"/>
</dbReference>
<feature type="transmembrane region" description="Helical" evidence="11">
    <location>
        <begin position="58"/>
        <end position="75"/>
    </location>
</feature>
<dbReference type="InterPro" id="IPR000620">
    <property type="entry name" value="EamA_dom"/>
</dbReference>
<feature type="transmembrane region" description="Helical" evidence="11">
    <location>
        <begin position="87"/>
        <end position="108"/>
    </location>
</feature>
<evidence type="ECO:0000256" key="10">
    <source>
        <dbReference type="ARBA" id="ARBA00023136"/>
    </source>
</evidence>
<dbReference type="RefSeq" id="WP_242152144.1">
    <property type="nucleotide sequence ID" value="NZ_CP093379.1"/>
</dbReference>
<evidence type="ECO:0000256" key="7">
    <source>
        <dbReference type="ARBA" id="ARBA00022985"/>
    </source>
</evidence>
<evidence type="ECO:0000256" key="11">
    <source>
        <dbReference type="SAM" id="Phobius"/>
    </source>
</evidence>
<keyword evidence="4" id="KW-0997">Cell inner membrane</keyword>
<keyword evidence="14" id="KW-1185">Reference proteome</keyword>
<dbReference type="Pfam" id="PF00892">
    <property type="entry name" value="EamA"/>
    <property type="match status" value="2"/>
</dbReference>
<keyword evidence="6 11" id="KW-0812">Transmembrane</keyword>
<evidence type="ECO:0000256" key="5">
    <source>
        <dbReference type="ARBA" id="ARBA00022556"/>
    </source>
</evidence>
<sequence>MPLSIFILIIIAALIHAAWNSLIKGSSDKFMLTATLSAMTAGLTLLLLPFVNFPNRESLPYFLISVAMQIIYYMLLAQTYKITDIGLSYPIMRGSAPLLVALFSSVIWGEKILPLSWLGILLIVTGILWLGYHSLKSATAFGVLLSLFNAGIIATYTIIDGIGVRASGDAIGYSIWLFFSSTLLIALFALLQYRPQFIPFFLQNWQKGLIAAIGSSLSYGIILWSMQYAPIYLVSALRETSILFVIIIAIFILKEKTNTTRIYSACLILSGAIVLRLVT</sequence>